<dbReference type="PANTHER" id="PTHR12815:SF32">
    <property type="entry name" value="OUTER ENVELOPE PROTEIN 80, CHLOROPLASTIC"/>
    <property type="match status" value="1"/>
</dbReference>
<name>A0A453NLY7_AEGTS</name>
<evidence type="ECO:0000256" key="2">
    <source>
        <dbReference type="ARBA" id="ARBA00023136"/>
    </source>
</evidence>
<evidence type="ECO:0000259" key="4">
    <source>
        <dbReference type="Pfam" id="PF01103"/>
    </source>
</evidence>
<feature type="domain" description="Bacterial surface antigen (D15)" evidence="4">
    <location>
        <begin position="2"/>
        <end position="162"/>
    </location>
</feature>
<organism evidence="5 6">
    <name type="scientific">Aegilops tauschii subsp. strangulata</name>
    <name type="common">Goatgrass</name>
    <dbReference type="NCBI Taxonomy" id="200361"/>
    <lineage>
        <taxon>Eukaryota</taxon>
        <taxon>Viridiplantae</taxon>
        <taxon>Streptophyta</taxon>
        <taxon>Embryophyta</taxon>
        <taxon>Tracheophyta</taxon>
        <taxon>Spermatophyta</taxon>
        <taxon>Magnoliopsida</taxon>
        <taxon>Liliopsida</taxon>
        <taxon>Poales</taxon>
        <taxon>Poaceae</taxon>
        <taxon>BOP clade</taxon>
        <taxon>Pooideae</taxon>
        <taxon>Triticodae</taxon>
        <taxon>Triticeae</taxon>
        <taxon>Triticinae</taxon>
        <taxon>Aegilops</taxon>
    </lineage>
</organism>
<dbReference type="GO" id="GO:0009707">
    <property type="term" value="C:chloroplast outer membrane"/>
    <property type="evidence" value="ECO:0007669"/>
    <property type="project" value="UniProtKB-SubCell"/>
</dbReference>
<evidence type="ECO:0000256" key="3">
    <source>
        <dbReference type="ARBA" id="ARBA00024013"/>
    </source>
</evidence>
<keyword evidence="6" id="KW-1185">Reference proteome</keyword>
<reference evidence="5" key="5">
    <citation type="journal article" date="2021" name="G3 (Bethesda)">
        <title>Aegilops tauschii genome assembly Aet v5.0 features greater sequence contiguity and improved annotation.</title>
        <authorList>
            <person name="Wang L."/>
            <person name="Zhu T."/>
            <person name="Rodriguez J.C."/>
            <person name="Deal K.R."/>
            <person name="Dubcovsky J."/>
            <person name="McGuire P.E."/>
            <person name="Lux T."/>
            <person name="Spannagl M."/>
            <person name="Mayer K.F.X."/>
            <person name="Baldrich P."/>
            <person name="Meyers B.C."/>
            <person name="Huo N."/>
            <person name="Gu Y.Q."/>
            <person name="Zhou H."/>
            <person name="Devos K.M."/>
            <person name="Bennetzen J.L."/>
            <person name="Unver T."/>
            <person name="Budak H."/>
            <person name="Gulick P.J."/>
            <person name="Galiba G."/>
            <person name="Kalapos B."/>
            <person name="Nelson D.R."/>
            <person name="Li P."/>
            <person name="You F.M."/>
            <person name="Luo M.C."/>
            <person name="Dvorak J."/>
        </authorList>
    </citation>
    <scope>NUCLEOTIDE SEQUENCE [LARGE SCALE GENOMIC DNA]</scope>
    <source>
        <strain evidence="5">cv. AL8/78</strain>
    </source>
</reference>
<dbReference type="Pfam" id="PF01103">
    <property type="entry name" value="Omp85"/>
    <property type="match status" value="1"/>
</dbReference>
<sequence>MFVFNVEQGLPILPEWLSFNRVTARLRQSYEIGPARLLLSASGGHVEGNFSPHEAFAIGGTNSVRGYEEGAVGSGRSYAVGSGEVSCRLFGPLEGVVFGDYGSDLGSGPTVPGDPAGARGKPGSGYGYGVGIRVDSPLGPLRLEYAFNDKQARRFHFGVGHRN</sequence>
<accession>A0A453NLY7</accession>
<reference evidence="5" key="3">
    <citation type="journal article" date="2017" name="Nature">
        <title>Genome sequence of the progenitor of the wheat D genome Aegilops tauschii.</title>
        <authorList>
            <person name="Luo M.C."/>
            <person name="Gu Y.Q."/>
            <person name="Puiu D."/>
            <person name="Wang H."/>
            <person name="Twardziok S.O."/>
            <person name="Deal K.R."/>
            <person name="Huo N."/>
            <person name="Zhu T."/>
            <person name="Wang L."/>
            <person name="Wang Y."/>
            <person name="McGuire P.E."/>
            <person name="Liu S."/>
            <person name="Long H."/>
            <person name="Ramasamy R.K."/>
            <person name="Rodriguez J.C."/>
            <person name="Van S.L."/>
            <person name="Yuan L."/>
            <person name="Wang Z."/>
            <person name="Xia Z."/>
            <person name="Xiao L."/>
            <person name="Anderson O.D."/>
            <person name="Ouyang S."/>
            <person name="Liang Y."/>
            <person name="Zimin A.V."/>
            <person name="Pertea G."/>
            <person name="Qi P."/>
            <person name="Bennetzen J.L."/>
            <person name="Dai X."/>
            <person name="Dawson M.W."/>
            <person name="Muller H.G."/>
            <person name="Kugler K."/>
            <person name="Rivarola-Duarte L."/>
            <person name="Spannagl M."/>
            <person name="Mayer K.F.X."/>
            <person name="Lu F.H."/>
            <person name="Bevan M.W."/>
            <person name="Leroy P."/>
            <person name="Li P."/>
            <person name="You F.M."/>
            <person name="Sun Q."/>
            <person name="Liu Z."/>
            <person name="Lyons E."/>
            <person name="Wicker T."/>
            <person name="Salzberg S.L."/>
            <person name="Devos K.M."/>
            <person name="Dvorak J."/>
        </authorList>
    </citation>
    <scope>NUCLEOTIDE SEQUENCE [LARGE SCALE GENOMIC DNA]</scope>
    <source>
        <strain evidence="5">cv. AL8/78</strain>
    </source>
</reference>
<reference evidence="6" key="2">
    <citation type="journal article" date="2017" name="Nat. Plants">
        <title>The Aegilops tauschii genome reveals multiple impacts of transposons.</title>
        <authorList>
            <person name="Zhao G."/>
            <person name="Zou C."/>
            <person name="Li K."/>
            <person name="Wang K."/>
            <person name="Li T."/>
            <person name="Gao L."/>
            <person name="Zhang X."/>
            <person name="Wang H."/>
            <person name="Yang Z."/>
            <person name="Liu X."/>
            <person name="Jiang W."/>
            <person name="Mao L."/>
            <person name="Kong X."/>
            <person name="Jiao Y."/>
            <person name="Jia J."/>
        </authorList>
    </citation>
    <scope>NUCLEOTIDE SEQUENCE [LARGE SCALE GENOMIC DNA]</scope>
    <source>
        <strain evidence="6">cv. AL8/78</strain>
    </source>
</reference>
<keyword evidence="1" id="KW-0934">Plastid</keyword>
<dbReference type="GO" id="GO:0009793">
    <property type="term" value="P:embryo development ending in seed dormancy"/>
    <property type="evidence" value="ECO:0007669"/>
    <property type="project" value="TreeGrafter"/>
</dbReference>
<dbReference type="PANTHER" id="PTHR12815">
    <property type="entry name" value="SORTING AND ASSEMBLY MACHINERY SAMM50 PROTEIN FAMILY MEMBER"/>
    <property type="match status" value="1"/>
</dbReference>
<dbReference type="GO" id="GO:0009658">
    <property type="term" value="P:chloroplast organization"/>
    <property type="evidence" value="ECO:0007669"/>
    <property type="project" value="TreeGrafter"/>
</dbReference>
<keyword evidence="2" id="KW-0472">Membrane</keyword>
<dbReference type="InterPro" id="IPR039910">
    <property type="entry name" value="D15-like"/>
</dbReference>
<evidence type="ECO:0000313" key="6">
    <source>
        <dbReference type="Proteomes" id="UP000015105"/>
    </source>
</evidence>
<dbReference type="Proteomes" id="UP000015105">
    <property type="component" value="Chromosome 6D"/>
</dbReference>
<dbReference type="Gramene" id="AET6Gv20416200.19">
    <property type="protein sequence ID" value="AET6Gv20416200.19"/>
    <property type="gene ID" value="AET6Gv20416200"/>
</dbReference>
<protein>
    <recommendedName>
        <fullName evidence="4">Bacterial surface antigen (D15) domain-containing protein</fullName>
    </recommendedName>
</protein>
<proteinExistence type="predicted"/>
<comment type="subcellular location">
    <subcellularLocation>
        <location evidence="3">Plastid</location>
        <location evidence="3">Chloroplast outer membrane</location>
    </subcellularLocation>
</comment>
<dbReference type="AlphaFoldDB" id="A0A453NLY7"/>
<dbReference type="Gene3D" id="2.40.160.50">
    <property type="entry name" value="membrane protein fhac: a member of the omp85/tpsb transporter family"/>
    <property type="match status" value="1"/>
</dbReference>
<reference evidence="5" key="4">
    <citation type="submission" date="2019-03" db="UniProtKB">
        <authorList>
            <consortium name="EnsemblPlants"/>
        </authorList>
    </citation>
    <scope>IDENTIFICATION</scope>
</reference>
<evidence type="ECO:0000313" key="5">
    <source>
        <dbReference type="EnsemblPlants" id="AET6Gv20416200.19"/>
    </source>
</evidence>
<reference evidence="6" key="1">
    <citation type="journal article" date="2014" name="Science">
        <title>Ancient hybridizations among the ancestral genomes of bread wheat.</title>
        <authorList>
            <consortium name="International Wheat Genome Sequencing Consortium,"/>
            <person name="Marcussen T."/>
            <person name="Sandve S.R."/>
            <person name="Heier L."/>
            <person name="Spannagl M."/>
            <person name="Pfeifer M."/>
            <person name="Jakobsen K.S."/>
            <person name="Wulff B.B."/>
            <person name="Steuernagel B."/>
            <person name="Mayer K.F."/>
            <person name="Olsen O.A."/>
        </authorList>
    </citation>
    <scope>NUCLEOTIDE SEQUENCE [LARGE SCALE GENOMIC DNA]</scope>
    <source>
        <strain evidence="6">cv. AL8/78</strain>
    </source>
</reference>
<dbReference type="InterPro" id="IPR000184">
    <property type="entry name" value="Bac_surfAg_D15"/>
</dbReference>
<keyword evidence="1" id="KW-1002">Plastid outer membrane</keyword>
<evidence type="ECO:0000256" key="1">
    <source>
        <dbReference type="ARBA" id="ARBA00022805"/>
    </source>
</evidence>
<dbReference type="EnsemblPlants" id="AET6Gv20416200.19">
    <property type="protein sequence ID" value="AET6Gv20416200.19"/>
    <property type="gene ID" value="AET6Gv20416200"/>
</dbReference>